<dbReference type="Proteomes" id="UP001620520">
    <property type="component" value="Unassembled WGS sequence"/>
</dbReference>
<gene>
    <name evidence="2" type="ORF">ABIA52_002201</name>
</gene>
<evidence type="ECO:0000313" key="2">
    <source>
        <dbReference type="EMBL" id="MFK4639312.1"/>
    </source>
</evidence>
<proteinExistence type="predicted"/>
<comment type="caution">
    <text evidence="2">The sequence shown here is derived from an EMBL/GenBank/DDBJ whole genome shotgun (WGS) entry which is preliminary data.</text>
</comment>
<dbReference type="SUPFAM" id="SSF88713">
    <property type="entry name" value="Glycoside hydrolase/deacetylase"/>
    <property type="match status" value="1"/>
</dbReference>
<evidence type="ECO:0000259" key="1">
    <source>
        <dbReference type="PROSITE" id="PS51677"/>
    </source>
</evidence>
<dbReference type="InterPro" id="IPR011330">
    <property type="entry name" value="Glyco_hydro/deAcase_b/a-brl"/>
</dbReference>
<name>A0ABW8N6U8_9MICC</name>
<dbReference type="InterPro" id="IPR002509">
    <property type="entry name" value="NODB_dom"/>
</dbReference>
<keyword evidence="3" id="KW-1185">Reference proteome</keyword>
<accession>A0ABW8N6U8</accession>
<dbReference type="PANTHER" id="PTHR43123:SF4">
    <property type="entry name" value="POLYSACCHARIDE DEACETYLASE"/>
    <property type="match status" value="1"/>
</dbReference>
<dbReference type="PANTHER" id="PTHR43123">
    <property type="entry name" value="POLYSACCHARIDE DEACETYLASE-RELATED"/>
    <property type="match status" value="1"/>
</dbReference>
<dbReference type="EC" id="3.5.2.5" evidence="2"/>
<sequence length="324" mass="36645">MWVGAVESSRSDAGPVRDFVGYGRRKPRVRWPENAAVAVNFCIAYEEGAERSVVDGDLRGESLGPGREPKPGHRDLAVESIYEYGSRAGIWRIAELLDEYSLPATLFAPAVALEKNPEVCQWVTERGHDICAHGWRWTDPAELTQDQERERIKLAVESIERTCGRRPVGWRSRTGPSLDTRRLLVEEGGFIYDSDAYNDDLPYFAEVGAREHLVVPYTLTYTEGRLVQPMGFTSPFDFWETCRRGLDELRREGQRGFPKMMSIGIHPRHTGQAGRMAGMRDFVEYALGAGDVLFSTREAIARHWIRERPTAEAPRQATIFGGER</sequence>
<evidence type="ECO:0000313" key="3">
    <source>
        <dbReference type="Proteomes" id="UP001620520"/>
    </source>
</evidence>
<organism evidence="2 3">
    <name type="scientific">Paenarthrobacter histidinolovorans</name>
    <dbReference type="NCBI Taxonomy" id="43664"/>
    <lineage>
        <taxon>Bacteria</taxon>
        <taxon>Bacillati</taxon>
        <taxon>Actinomycetota</taxon>
        <taxon>Actinomycetes</taxon>
        <taxon>Micrococcales</taxon>
        <taxon>Micrococcaceae</taxon>
        <taxon>Paenarthrobacter</taxon>
    </lineage>
</organism>
<dbReference type="EMBL" id="JBIYEW010000003">
    <property type="protein sequence ID" value="MFK4639312.1"/>
    <property type="molecule type" value="Genomic_DNA"/>
</dbReference>
<reference evidence="2 3" key="1">
    <citation type="submission" date="2024-10" db="EMBL/GenBank/DDBJ databases">
        <title>Novel secondary metabolite-producing bacteria for plant disease control.</title>
        <authorList>
            <person name="Chevrette M."/>
        </authorList>
    </citation>
    <scope>NUCLEOTIDE SEQUENCE [LARGE SCALE GENOMIC DNA]</scope>
    <source>
        <strain evidence="2 3">J30 TE3557</strain>
    </source>
</reference>
<dbReference type="Pfam" id="PF01522">
    <property type="entry name" value="Polysacc_deac_1"/>
    <property type="match status" value="1"/>
</dbReference>
<feature type="domain" description="NodB homology" evidence="1">
    <location>
        <begin position="76"/>
        <end position="295"/>
    </location>
</feature>
<keyword evidence="2" id="KW-0378">Hydrolase</keyword>
<dbReference type="PROSITE" id="PS51677">
    <property type="entry name" value="NODB"/>
    <property type="match status" value="1"/>
</dbReference>
<protein>
    <submittedName>
        <fullName evidence="2">Allantoinase</fullName>
        <ecNumber evidence="2">3.5.2.5</ecNumber>
    </submittedName>
</protein>
<dbReference type="Gene3D" id="3.20.20.370">
    <property type="entry name" value="Glycoside hydrolase/deacetylase"/>
    <property type="match status" value="1"/>
</dbReference>
<dbReference type="GO" id="GO:0004038">
    <property type="term" value="F:allantoinase activity"/>
    <property type="evidence" value="ECO:0007669"/>
    <property type="project" value="UniProtKB-EC"/>
</dbReference>